<organism evidence="1">
    <name type="scientific">Arundo donax</name>
    <name type="common">Giant reed</name>
    <name type="synonym">Donax arundinaceus</name>
    <dbReference type="NCBI Taxonomy" id="35708"/>
    <lineage>
        <taxon>Eukaryota</taxon>
        <taxon>Viridiplantae</taxon>
        <taxon>Streptophyta</taxon>
        <taxon>Embryophyta</taxon>
        <taxon>Tracheophyta</taxon>
        <taxon>Spermatophyta</taxon>
        <taxon>Magnoliopsida</taxon>
        <taxon>Liliopsida</taxon>
        <taxon>Poales</taxon>
        <taxon>Poaceae</taxon>
        <taxon>PACMAD clade</taxon>
        <taxon>Arundinoideae</taxon>
        <taxon>Arundineae</taxon>
        <taxon>Arundo</taxon>
    </lineage>
</organism>
<accession>A0A0A9DH29</accession>
<name>A0A0A9DH29_ARUDO</name>
<sequence length="56" mass="6382">MAPSRGQRKKSQKTIPSVFHYHLEKTNIHTPIKMHTMSQCLCPDPPSFPINNHPSS</sequence>
<reference evidence="1" key="1">
    <citation type="submission" date="2014-09" db="EMBL/GenBank/DDBJ databases">
        <authorList>
            <person name="Magalhaes I.L.F."/>
            <person name="Oliveira U."/>
            <person name="Santos F.R."/>
            <person name="Vidigal T.H.D.A."/>
            <person name="Brescovit A.D."/>
            <person name="Santos A.J."/>
        </authorList>
    </citation>
    <scope>NUCLEOTIDE SEQUENCE</scope>
    <source>
        <tissue evidence="1">Shoot tissue taken approximately 20 cm above the soil surface</tissue>
    </source>
</reference>
<evidence type="ECO:0000313" key="1">
    <source>
        <dbReference type="EMBL" id="JAD84950.1"/>
    </source>
</evidence>
<dbReference type="AlphaFoldDB" id="A0A0A9DH29"/>
<reference evidence="1" key="2">
    <citation type="journal article" date="2015" name="Data Brief">
        <title>Shoot transcriptome of the giant reed, Arundo donax.</title>
        <authorList>
            <person name="Barrero R.A."/>
            <person name="Guerrero F.D."/>
            <person name="Moolhuijzen P."/>
            <person name="Goolsby J.A."/>
            <person name="Tidwell J."/>
            <person name="Bellgard S.E."/>
            <person name="Bellgard M.I."/>
        </authorList>
    </citation>
    <scope>NUCLEOTIDE SEQUENCE</scope>
    <source>
        <tissue evidence="1">Shoot tissue taken approximately 20 cm above the soil surface</tissue>
    </source>
</reference>
<dbReference type="EMBL" id="GBRH01212945">
    <property type="protein sequence ID" value="JAD84950.1"/>
    <property type="molecule type" value="Transcribed_RNA"/>
</dbReference>
<protein>
    <submittedName>
        <fullName evidence="1">Uncharacterized protein</fullName>
    </submittedName>
</protein>
<proteinExistence type="predicted"/>